<dbReference type="CDD" id="cd01839">
    <property type="entry name" value="SGNH_arylesterase_like"/>
    <property type="match status" value="1"/>
</dbReference>
<dbReference type="Gene3D" id="3.40.50.1110">
    <property type="entry name" value="SGNH hydrolase"/>
    <property type="match status" value="1"/>
</dbReference>
<dbReference type="PATRIC" id="fig|1121318.3.peg.214"/>
<dbReference type="InterPro" id="IPR036514">
    <property type="entry name" value="SGNH_hydro_sf"/>
</dbReference>
<dbReference type="GO" id="GO:0016787">
    <property type="term" value="F:hydrolase activity"/>
    <property type="evidence" value="ECO:0007669"/>
    <property type="project" value="UniProtKB-KW"/>
</dbReference>
<sequence>MKTVLCYGDSNTWGYNPRTKKKYNEGIRWSSILEKELGEDYKVITEGLNGRTTVWNDPIEGEFKNGKTYLIPCIHSHKPIDLIIFYLGANDLKYRFNVTAYDIAKSIETLVNITRESKTGVGEKTPKILVIIPTKIGNLDEPKGAFFGAEEKSQRLPCEFNKVFENSEVILFDSNEIIKTSSIDGVHLDEESHKILGFEVARIVKKIL</sequence>
<comment type="caution">
    <text evidence="2">The sequence shown here is derived from an EMBL/GenBank/DDBJ whole genome shotgun (WGS) entry which is preliminary data.</text>
</comment>
<dbReference type="EMBL" id="LHUR01000005">
    <property type="protein sequence ID" value="KOA21544.1"/>
    <property type="molecule type" value="Genomic_DNA"/>
</dbReference>
<name>A0A0L6ZEX8_9CLOT</name>
<evidence type="ECO:0000259" key="1">
    <source>
        <dbReference type="Pfam" id="PF13472"/>
    </source>
</evidence>
<dbReference type="RefSeq" id="WP_052219813.1">
    <property type="nucleotide sequence ID" value="NZ_LHUR01000005.1"/>
</dbReference>
<keyword evidence="3" id="KW-1185">Reference proteome</keyword>
<evidence type="ECO:0000313" key="2">
    <source>
        <dbReference type="EMBL" id="KOA21544.1"/>
    </source>
</evidence>
<dbReference type="AlphaFoldDB" id="A0A0L6ZEX8"/>
<dbReference type="Proteomes" id="UP000037043">
    <property type="component" value="Unassembled WGS sequence"/>
</dbReference>
<evidence type="ECO:0000313" key="3">
    <source>
        <dbReference type="Proteomes" id="UP000037043"/>
    </source>
</evidence>
<gene>
    <name evidence="2" type="ORF">CLHOM_02150</name>
</gene>
<organism evidence="2 3">
    <name type="scientific">Clostridium homopropionicum DSM 5847</name>
    <dbReference type="NCBI Taxonomy" id="1121318"/>
    <lineage>
        <taxon>Bacteria</taxon>
        <taxon>Bacillati</taxon>
        <taxon>Bacillota</taxon>
        <taxon>Clostridia</taxon>
        <taxon>Eubacteriales</taxon>
        <taxon>Clostridiaceae</taxon>
        <taxon>Clostridium</taxon>
    </lineage>
</organism>
<keyword evidence="2" id="KW-0378">Hydrolase</keyword>
<dbReference type="InterPro" id="IPR013830">
    <property type="entry name" value="SGNH_hydro"/>
</dbReference>
<accession>A0A0L6ZEX8</accession>
<feature type="domain" description="SGNH hydrolase-type esterase" evidence="1">
    <location>
        <begin position="6"/>
        <end position="193"/>
    </location>
</feature>
<dbReference type="SUPFAM" id="SSF52266">
    <property type="entry name" value="SGNH hydrolase"/>
    <property type="match status" value="1"/>
</dbReference>
<dbReference type="Pfam" id="PF13472">
    <property type="entry name" value="Lipase_GDSL_2"/>
    <property type="match status" value="1"/>
</dbReference>
<dbReference type="STRING" id="36844.SAMN04488501_1055"/>
<protein>
    <submittedName>
        <fullName evidence="2">GDSL-like lipase/acylhydrolase</fullName>
    </submittedName>
</protein>
<proteinExistence type="predicted"/>
<reference evidence="3" key="1">
    <citation type="submission" date="2015-08" db="EMBL/GenBank/DDBJ databases">
        <title>Genome sequence of the strict anaerobe Clostridium homopropionicum LuHBu1 (DSM 5847T).</title>
        <authorList>
            <person name="Poehlein A."/>
            <person name="Beck M."/>
            <person name="Schiel-Bengelsdorf B."/>
            <person name="Bengelsdorf F.R."/>
            <person name="Daniel R."/>
            <person name="Duerre P."/>
        </authorList>
    </citation>
    <scope>NUCLEOTIDE SEQUENCE [LARGE SCALE GENOMIC DNA]</scope>
    <source>
        <strain evidence="3">DSM 5847</strain>
    </source>
</reference>